<evidence type="ECO:0000256" key="6">
    <source>
        <dbReference type="RuleBase" id="RU362006"/>
    </source>
</evidence>
<comment type="caution">
    <text evidence="6">Lacks conserved residue(s) required for the propagation of feature annotation.</text>
</comment>
<keyword evidence="3 6" id="KW-0812">Transmembrane</keyword>
<keyword evidence="4 6" id="KW-1133">Transmembrane helix</keyword>
<comment type="similarity">
    <text evidence="2 6">Belongs to the DP1 family.</text>
</comment>
<keyword evidence="5 6" id="KW-0472">Membrane</keyword>
<dbReference type="OrthoDB" id="10009287at2759"/>
<evidence type="ECO:0000313" key="7">
    <source>
        <dbReference type="EMBL" id="VDN57630.1"/>
    </source>
</evidence>
<feature type="transmembrane region" description="Helical" evidence="6">
    <location>
        <begin position="40"/>
        <end position="56"/>
    </location>
</feature>
<evidence type="ECO:0000313" key="10">
    <source>
        <dbReference type="WBParaSite" id="DME_0000359801-mRNA-1"/>
    </source>
</evidence>
<evidence type="ECO:0000256" key="1">
    <source>
        <dbReference type="ARBA" id="ARBA00004141"/>
    </source>
</evidence>
<comment type="subcellular location">
    <subcellularLocation>
        <location evidence="1 6">Membrane</location>
        <topology evidence="1 6">Multi-pass membrane protein</topology>
    </subcellularLocation>
</comment>
<dbReference type="PANTHER" id="PTHR12300:SF161">
    <property type="entry name" value="RECEPTOR EXPRESSION-ENHANCING PROTEIN"/>
    <property type="match status" value="1"/>
</dbReference>
<protein>
    <recommendedName>
        <fullName evidence="6">Receptor expression-enhancing protein</fullName>
    </recommendedName>
</protein>
<evidence type="ECO:0000256" key="4">
    <source>
        <dbReference type="ARBA" id="ARBA00022989"/>
    </source>
</evidence>
<keyword evidence="9" id="KW-1185">Reference proteome</keyword>
<dbReference type="GO" id="GO:0016020">
    <property type="term" value="C:membrane"/>
    <property type="evidence" value="ECO:0007669"/>
    <property type="project" value="UniProtKB-SubCell"/>
</dbReference>
<organism evidence="8 10">
    <name type="scientific">Dracunculus medinensis</name>
    <name type="common">Guinea worm</name>
    <dbReference type="NCBI Taxonomy" id="318479"/>
    <lineage>
        <taxon>Eukaryota</taxon>
        <taxon>Metazoa</taxon>
        <taxon>Ecdysozoa</taxon>
        <taxon>Nematoda</taxon>
        <taxon>Chromadorea</taxon>
        <taxon>Rhabditida</taxon>
        <taxon>Spirurina</taxon>
        <taxon>Dracunculoidea</taxon>
        <taxon>Dracunculidae</taxon>
        <taxon>Dracunculus</taxon>
    </lineage>
</organism>
<evidence type="ECO:0000256" key="2">
    <source>
        <dbReference type="ARBA" id="ARBA00008573"/>
    </source>
</evidence>
<feature type="transmembrane region" description="Helical" evidence="6">
    <location>
        <begin position="94"/>
        <end position="113"/>
    </location>
</feature>
<reference evidence="7 9" key="2">
    <citation type="submission" date="2018-11" db="EMBL/GenBank/DDBJ databases">
        <authorList>
            <consortium name="Pathogen Informatics"/>
        </authorList>
    </citation>
    <scope>NUCLEOTIDE SEQUENCE [LARGE SCALE GENOMIC DNA]</scope>
</reference>
<dbReference type="EMBL" id="UYYG01001161">
    <property type="protein sequence ID" value="VDN57630.1"/>
    <property type="molecule type" value="Genomic_DNA"/>
</dbReference>
<dbReference type="STRING" id="318479.A0A0N4U953"/>
<dbReference type="Pfam" id="PF03134">
    <property type="entry name" value="TB2_DP1_HVA22"/>
    <property type="match status" value="1"/>
</dbReference>
<accession>A0A0N4U953</accession>
<dbReference type="InterPro" id="IPR004345">
    <property type="entry name" value="TB2_DP1_HVA22"/>
</dbReference>
<feature type="transmembrane region" description="Helical" evidence="6">
    <location>
        <begin position="119"/>
        <end position="139"/>
    </location>
</feature>
<dbReference type="Proteomes" id="UP000274756">
    <property type="component" value="Unassembled WGS sequence"/>
</dbReference>
<evidence type="ECO:0000256" key="3">
    <source>
        <dbReference type="ARBA" id="ARBA00022692"/>
    </source>
</evidence>
<gene>
    <name evidence="7" type="ORF">DME_LOCUS7603</name>
</gene>
<evidence type="ECO:0000256" key="5">
    <source>
        <dbReference type="ARBA" id="ARBA00023136"/>
    </source>
</evidence>
<reference evidence="10" key="1">
    <citation type="submission" date="2017-02" db="UniProtKB">
        <authorList>
            <consortium name="WormBaseParasite"/>
        </authorList>
    </citation>
    <scope>IDENTIFICATION</scope>
</reference>
<proteinExistence type="inferred from homology"/>
<evidence type="ECO:0000313" key="9">
    <source>
        <dbReference type="Proteomes" id="UP000274756"/>
    </source>
</evidence>
<evidence type="ECO:0000313" key="8">
    <source>
        <dbReference type="Proteomes" id="UP000038040"/>
    </source>
</evidence>
<name>A0A0N4U953_DRAME</name>
<dbReference type="WBParaSite" id="DME_0000359801-mRNA-1">
    <property type="protein sequence ID" value="DME_0000359801-mRNA-1"/>
    <property type="gene ID" value="DME_0000359801"/>
</dbReference>
<dbReference type="PANTHER" id="PTHR12300">
    <property type="entry name" value="HVA22-LIKE PROTEINS"/>
    <property type="match status" value="1"/>
</dbReference>
<feature type="transmembrane region" description="Helical" evidence="6">
    <location>
        <begin position="62"/>
        <end position="82"/>
    </location>
</feature>
<dbReference type="Proteomes" id="UP000038040">
    <property type="component" value="Unplaced"/>
</dbReference>
<sequence>MPLPPAAEKLLSDVDKKLHEENQVNRVLEQIETKTGVKRLHIVIGFIGLHALYLIFGRFAELLCNIIGFVYPAYISSVMKAIESSSKDDDTQWLTYWVVFALFSILEFFSDIFLKYFPIYWLVKCGFLLYLYSPMTLGAQKIYHRFLQPFIRKHHMSIDKHIGEAADKIGEKLNG</sequence>
<dbReference type="AlphaFoldDB" id="A0A0N4U953"/>